<keyword evidence="3" id="KW-1185">Reference proteome</keyword>
<evidence type="ECO:0000313" key="2">
    <source>
        <dbReference type="EMBL" id="AWN00473.1"/>
    </source>
</evidence>
<reference evidence="2" key="1">
    <citation type="submission" date="2017-05" db="EMBL/GenBank/DDBJ databases">
        <title>Identification of a novel virus with DiscoVir, a k-mer algorithm for viral sequence classification.</title>
        <authorList>
            <person name="Rrishnamurthy S.R."/>
            <person name="Zhao G."/>
            <person name="Wang D."/>
        </authorList>
    </citation>
    <scope>NUCLEOTIDE SEQUENCE</scope>
    <source>
        <strain evidence="2">St. Louis Primary Isolate</strain>
    </source>
</reference>
<name>A0A4Y1LTA6_9VIRU</name>
<dbReference type="KEGG" id="vg:80557459"/>
<dbReference type="RefSeq" id="YP_010840287.1">
    <property type="nucleotide sequence ID" value="NC_078581.1"/>
</dbReference>
<accession>A0A4Y1LTA6</accession>
<keyword evidence="2" id="KW-0946">Virion</keyword>
<dbReference type="GO" id="GO:0019013">
    <property type="term" value="C:viral nucleocapsid"/>
    <property type="evidence" value="ECO:0007669"/>
    <property type="project" value="UniProtKB-KW"/>
</dbReference>
<dbReference type="GeneID" id="80557459"/>
<evidence type="ECO:0000256" key="1">
    <source>
        <dbReference type="SAM" id="MobiDB-lite"/>
    </source>
</evidence>
<proteinExistence type="predicted"/>
<feature type="region of interest" description="Disordered" evidence="1">
    <location>
        <begin position="1"/>
        <end position="35"/>
    </location>
</feature>
<organism evidence="2">
    <name type="scientific">Penicillium discovirus</name>
    <dbReference type="NCBI Taxonomy" id="2185132"/>
    <lineage>
        <taxon>Viruses</taxon>
        <taxon>Riboviria</taxon>
        <taxon>Orthornavirae</taxon>
        <taxon>Negarnaviricota</taxon>
        <taxon>Polyploviricotina</taxon>
        <taxon>Bunyaviricetes</taxon>
        <taxon>Hareavirales</taxon>
        <taxon>Discoviridae</taxon>
        <taxon>Orthodiscovirus</taxon>
        <taxon>Orthodiscovirus missouriense</taxon>
    </lineage>
</organism>
<protein>
    <submittedName>
        <fullName evidence="2">Nucleocapsid</fullName>
    </submittedName>
</protein>
<dbReference type="EMBL" id="MF142460">
    <property type="protein sequence ID" value="AWN00473.1"/>
    <property type="molecule type" value="Viral_cRNA"/>
</dbReference>
<keyword evidence="2" id="KW-0543">Viral nucleoprotein</keyword>
<sequence length="265" mass="28957">MSQSSQPFAPGPSGSRNAPGVPSAQGGDMRSNIGPPTLVGGRFDELMTGGDAQSLHHLITQYMSQFDATTFIQNIKYQGFNRDEFIREALMRITPSQMLRAALIGAIRGATIEKIIKSLPLLMQIYFQLAGQGVIQRTAKRSGDITILRCTSAIPQWCAFYMGKAGVVKKVPASECPSWAQFPAAASLPMSQQLRHSHVRFSIAFSKVIGGSFNENIYMAMFNNQLDMSEIPDELKAQLGINSREESLAVDVATIIASEINQRGR</sequence>
<dbReference type="Proteomes" id="UP001055374">
    <property type="component" value="Genome"/>
</dbReference>
<evidence type="ECO:0000313" key="3">
    <source>
        <dbReference type="Proteomes" id="UP001055374"/>
    </source>
</evidence>